<evidence type="ECO:0000313" key="3">
    <source>
        <dbReference type="Proteomes" id="UP000095256"/>
    </source>
</evidence>
<keyword evidence="3" id="KW-1185">Reference proteome</keyword>
<dbReference type="RefSeq" id="WP_069699373.1">
    <property type="nucleotide sequence ID" value="NZ_JAGGMA010000015.1"/>
</dbReference>
<dbReference type="InterPro" id="IPR000086">
    <property type="entry name" value="NUDIX_hydrolase_dom"/>
</dbReference>
<dbReference type="OrthoDB" id="9786141at2"/>
<comment type="caution">
    <text evidence="2">The sequence shown here is derived from an EMBL/GenBank/DDBJ whole genome shotgun (WGS) entry which is preliminary data.</text>
</comment>
<accession>A0A1E5KUW2</accession>
<dbReference type="AlphaFoldDB" id="A0A1E5KUW2"/>
<gene>
    <name evidence="2" type="ORF">BCR26_15980</name>
</gene>
<dbReference type="SUPFAM" id="SSF46785">
    <property type="entry name" value="Winged helix' DNA-binding domain"/>
    <property type="match status" value="1"/>
</dbReference>
<evidence type="ECO:0000313" key="2">
    <source>
        <dbReference type="EMBL" id="OEH81664.1"/>
    </source>
</evidence>
<dbReference type="Gene3D" id="1.10.287.1030">
    <property type="entry name" value="Nudix-associated domain"/>
    <property type="match status" value="1"/>
</dbReference>
<organism evidence="2 3">
    <name type="scientific">Enterococcus rivorum</name>
    <dbReference type="NCBI Taxonomy" id="762845"/>
    <lineage>
        <taxon>Bacteria</taxon>
        <taxon>Bacillati</taxon>
        <taxon>Bacillota</taxon>
        <taxon>Bacilli</taxon>
        <taxon>Lactobacillales</taxon>
        <taxon>Enterococcaceae</taxon>
        <taxon>Enterococcus</taxon>
    </lineage>
</organism>
<dbReference type="PANTHER" id="PTHR43736:SF5">
    <property type="entry name" value="NUDIX HYDROLASE DOMAIN-CONTAINING PROTEIN"/>
    <property type="match status" value="1"/>
</dbReference>
<dbReference type="Gene3D" id="1.10.10.10">
    <property type="entry name" value="Winged helix-like DNA-binding domain superfamily/Winged helix DNA-binding domain"/>
    <property type="match status" value="1"/>
</dbReference>
<reference evidence="2 3" key="1">
    <citation type="submission" date="2016-09" db="EMBL/GenBank/DDBJ databases">
        <authorList>
            <person name="Capua I."/>
            <person name="De Benedictis P."/>
            <person name="Joannis T."/>
            <person name="Lombin L.H."/>
            <person name="Cattoli G."/>
        </authorList>
    </citation>
    <scope>NUCLEOTIDE SEQUENCE [LARGE SCALE GENOMIC DNA]</scope>
    <source>
        <strain evidence="2 3">LMG 25899</strain>
    </source>
</reference>
<sequence>MKFKNIQEEKKYYEQEASQEEFLKWYKHQDLPTYEKPSVTVDNVILGWQDEQIKLLLIQRKANPFKGKYALPGGFVDKNEDTLEAVIREVKEEVSIQLDSDCIEQLKTIATPNRDPRTWVITVAHLTYLPCMSQVQIVASDDAKEVEWVSLAVNKAGQIKLDGKHGLIDLNQLAFDHEEIIKEAVIRIKNRLNYAPTILKILGSTFTLTDARKVYSKFLGLSLEELDNSNFRKTQGKFFEELGFETKPTKGRPKKIYRLK</sequence>
<dbReference type="STRING" id="762845.BCR26_15980"/>
<proteinExistence type="predicted"/>
<dbReference type="Gene3D" id="3.90.79.10">
    <property type="entry name" value="Nucleoside Triphosphate Pyrophosphohydrolase"/>
    <property type="match status" value="1"/>
</dbReference>
<dbReference type="Pfam" id="PF21906">
    <property type="entry name" value="WHD_NrtR"/>
    <property type="match status" value="1"/>
</dbReference>
<dbReference type="InterPro" id="IPR036390">
    <property type="entry name" value="WH_DNA-bd_sf"/>
</dbReference>
<feature type="domain" description="Nudix hydrolase" evidence="1">
    <location>
        <begin position="37"/>
        <end position="174"/>
    </location>
</feature>
<protein>
    <recommendedName>
        <fullName evidence="1">Nudix hydrolase domain-containing protein</fullName>
    </recommendedName>
</protein>
<evidence type="ECO:0000259" key="1">
    <source>
        <dbReference type="PROSITE" id="PS51462"/>
    </source>
</evidence>
<dbReference type="InterPro" id="IPR015797">
    <property type="entry name" value="NUDIX_hydrolase-like_dom_sf"/>
</dbReference>
<dbReference type="InterPro" id="IPR054105">
    <property type="entry name" value="WHD_NrtR"/>
</dbReference>
<dbReference type="PANTHER" id="PTHR43736">
    <property type="entry name" value="ADP-RIBOSE PYROPHOSPHATASE"/>
    <property type="match status" value="1"/>
</dbReference>
<dbReference type="CDD" id="cd18873">
    <property type="entry name" value="NUDIX_NadM_like"/>
    <property type="match status" value="1"/>
</dbReference>
<dbReference type="EMBL" id="MIEK01000039">
    <property type="protein sequence ID" value="OEH81664.1"/>
    <property type="molecule type" value="Genomic_DNA"/>
</dbReference>
<dbReference type="Pfam" id="PF00293">
    <property type="entry name" value="NUDIX"/>
    <property type="match status" value="1"/>
</dbReference>
<dbReference type="PROSITE" id="PS51462">
    <property type="entry name" value="NUDIX"/>
    <property type="match status" value="1"/>
</dbReference>
<dbReference type="Proteomes" id="UP000095256">
    <property type="component" value="Unassembled WGS sequence"/>
</dbReference>
<dbReference type="SUPFAM" id="SSF55811">
    <property type="entry name" value="Nudix"/>
    <property type="match status" value="1"/>
</dbReference>
<dbReference type="InterPro" id="IPR036388">
    <property type="entry name" value="WH-like_DNA-bd_sf"/>
</dbReference>
<name>A0A1E5KUW2_9ENTE</name>